<evidence type="ECO:0000313" key="3">
    <source>
        <dbReference type="EMBL" id="KAL3420674.1"/>
    </source>
</evidence>
<proteinExistence type="predicted"/>
<evidence type="ECO:0000313" key="4">
    <source>
        <dbReference type="Proteomes" id="UP001629113"/>
    </source>
</evidence>
<keyword evidence="2" id="KW-0472">Membrane</keyword>
<dbReference type="Proteomes" id="UP001629113">
    <property type="component" value="Unassembled WGS sequence"/>
</dbReference>
<dbReference type="EMBL" id="JBFCZG010000006">
    <property type="protein sequence ID" value="KAL3420674.1"/>
    <property type="molecule type" value="Genomic_DNA"/>
</dbReference>
<keyword evidence="2" id="KW-0812">Transmembrane</keyword>
<feature type="compositionally biased region" description="Polar residues" evidence="1">
    <location>
        <begin position="136"/>
        <end position="146"/>
    </location>
</feature>
<keyword evidence="2" id="KW-1133">Transmembrane helix</keyword>
<gene>
    <name evidence="3" type="ORF">PVAG01_07119</name>
</gene>
<protein>
    <submittedName>
        <fullName evidence="3">Uncharacterized protein</fullName>
    </submittedName>
</protein>
<reference evidence="3 4" key="1">
    <citation type="submission" date="2024-06" db="EMBL/GenBank/DDBJ databases">
        <title>Complete genome of Phlyctema vagabunda strain 19-DSS-EL-015.</title>
        <authorList>
            <person name="Fiorenzani C."/>
        </authorList>
    </citation>
    <scope>NUCLEOTIDE SEQUENCE [LARGE SCALE GENOMIC DNA]</scope>
    <source>
        <strain evidence="3 4">19-DSS-EL-015</strain>
    </source>
</reference>
<sequence>MAKDPDTASDILGFLYPSIFYLYVSFLLIGYVFLFFEKRYQFRKVIDYYIEHAPTPEQRQKTLAQITESNLRWIEASEKDAIPWTRGPAPKSEPQQFYCPHNYQAVASGGLDNQLDQMRVDENMALNLRLFGTHASPPSTNVNGNHLSRIPPPPAEPPSDTDQVLTNDRREFFI</sequence>
<keyword evidence="4" id="KW-1185">Reference proteome</keyword>
<feature type="region of interest" description="Disordered" evidence="1">
    <location>
        <begin position="136"/>
        <end position="165"/>
    </location>
</feature>
<evidence type="ECO:0000256" key="1">
    <source>
        <dbReference type="SAM" id="MobiDB-lite"/>
    </source>
</evidence>
<name>A0ABR4PBL6_9HELO</name>
<comment type="caution">
    <text evidence="3">The sequence shown here is derived from an EMBL/GenBank/DDBJ whole genome shotgun (WGS) entry which is preliminary data.</text>
</comment>
<feature type="transmembrane region" description="Helical" evidence="2">
    <location>
        <begin position="14"/>
        <end position="36"/>
    </location>
</feature>
<organism evidence="3 4">
    <name type="scientific">Phlyctema vagabunda</name>
    <dbReference type="NCBI Taxonomy" id="108571"/>
    <lineage>
        <taxon>Eukaryota</taxon>
        <taxon>Fungi</taxon>
        <taxon>Dikarya</taxon>
        <taxon>Ascomycota</taxon>
        <taxon>Pezizomycotina</taxon>
        <taxon>Leotiomycetes</taxon>
        <taxon>Helotiales</taxon>
        <taxon>Dermateaceae</taxon>
        <taxon>Phlyctema</taxon>
    </lineage>
</organism>
<accession>A0ABR4PBL6</accession>
<evidence type="ECO:0000256" key="2">
    <source>
        <dbReference type="SAM" id="Phobius"/>
    </source>
</evidence>